<dbReference type="RefSeq" id="WP_111946571.1">
    <property type="nucleotide sequence ID" value="NZ_CATNYA010000031.1"/>
</dbReference>
<protein>
    <submittedName>
        <fullName evidence="1">Phage protein</fullName>
    </submittedName>
</protein>
<evidence type="ECO:0000313" key="1">
    <source>
        <dbReference type="EMBL" id="SQC85401.1"/>
    </source>
</evidence>
<organism evidence="1 2">
    <name type="scientific">Clostridium perfringens</name>
    <dbReference type="NCBI Taxonomy" id="1502"/>
    <lineage>
        <taxon>Bacteria</taxon>
        <taxon>Bacillati</taxon>
        <taxon>Bacillota</taxon>
        <taxon>Clostridia</taxon>
        <taxon>Eubacteriales</taxon>
        <taxon>Clostridiaceae</taxon>
        <taxon>Clostridium</taxon>
    </lineage>
</organism>
<reference evidence="1 2" key="1">
    <citation type="submission" date="2018-06" db="EMBL/GenBank/DDBJ databases">
        <authorList>
            <consortium name="Pathogen Informatics"/>
            <person name="Doyle S."/>
        </authorList>
    </citation>
    <scope>NUCLEOTIDE SEQUENCE [LARGE SCALE GENOMIC DNA]</scope>
    <source>
        <strain evidence="1 2">NCTC8081</strain>
    </source>
</reference>
<dbReference type="Proteomes" id="UP000250234">
    <property type="component" value="Unassembled WGS sequence"/>
</dbReference>
<proteinExistence type="predicted"/>
<gene>
    <name evidence="1" type="ORF">NCTC8081_03194</name>
</gene>
<name>A0A2X3INJ3_CLOPF</name>
<dbReference type="EMBL" id="UAWO01000006">
    <property type="protein sequence ID" value="SQC85401.1"/>
    <property type="molecule type" value="Genomic_DNA"/>
</dbReference>
<dbReference type="AlphaFoldDB" id="A0A2X3INJ3"/>
<evidence type="ECO:0000313" key="2">
    <source>
        <dbReference type="Proteomes" id="UP000250234"/>
    </source>
</evidence>
<sequence>MVWQGIINAKNWFMRQVNGFFSGIVDGAKAALGIHSPSRVMRDQVGKWIMPGVSVGIDETMPDLKDNMKSKMLGLTKEMKAKVKMETSSLGASIVAKSNAEITSKTLDKNNSSNASEGNSFTIQNILDGNIIGEATYRIVDNKLALASRRRR</sequence>
<accession>A0A2X3INJ3</accession>